<dbReference type="PANTHER" id="PTHR43245:SF55">
    <property type="entry name" value="NAD(P)-BINDING DOMAIN-CONTAINING PROTEIN"/>
    <property type="match status" value="1"/>
</dbReference>
<evidence type="ECO:0000259" key="1">
    <source>
        <dbReference type="Pfam" id="PF01370"/>
    </source>
</evidence>
<dbReference type="PANTHER" id="PTHR43245">
    <property type="entry name" value="BIFUNCTIONAL POLYMYXIN RESISTANCE PROTEIN ARNA"/>
    <property type="match status" value="1"/>
</dbReference>
<protein>
    <submittedName>
        <fullName evidence="2">NAD-dependent epimerase/dehydratase family protein</fullName>
    </submittedName>
</protein>
<proteinExistence type="predicted"/>
<dbReference type="InterPro" id="IPR036291">
    <property type="entry name" value="NAD(P)-bd_dom_sf"/>
</dbReference>
<keyword evidence="3" id="KW-1185">Reference proteome</keyword>
<dbReference type="Proteomes" id="UP000541347">
    <property type="component" value="Unassembled WGS sequence"/>
</dbReference>
<feature type="domain" description="NAD-dependent epimerase/dehydratase" evidence="1">
    <location>
        <begin position="8"/>
        <end position="216"/>
    </location>
</feature>
<dbReference type="InterPro" id="IPR050177">
    <property type="entry name" value="Lipid_A_modif_metabolic_enz"/>
</dbReference>
<dbReference type="Gene3D" id="3.40.50.720">
    <property type="entry name" value="NAD(P)-binding Rossmann-like Domain"/>
    <property type="match status" value="1"/>
</dbReference>
<dbReference type="Pfam" id="PF01370">
    <property type="entry name" value="Epimerase"/>
    <property type="match status" value="1"/>
</dbReference>
<name>A0ABW9ZI44_9HYPH</name>
<dbReference type="EMBL" id="JAABLP010000001">
    <property type="protein sequence ID" value="NBN62385.1"/>
    <property type="molecule type" value="Genomic_DNA"/>
</dbReference>
<organism evidence="2 3">
    <name type="scientific">Pannonibacter tanglangensis</name>
    <dbReference type="NCBI Taxonomy" id="2750084"/>
    <lineage>
        <taxon>Bacteria</taxon>
        <taxon>Pseudomonadati</taxon>
        <taxon>Pseudomonadota</taxon>
        <taxon>Alphaproteobacteria</taxon>
        <taxon>Hyphomicrobiales</taxon>
        <taxon>Stappiaceae</taxon>
        <taxon>Pannonibacter</taxon>
    </lineage>
</organism>
<accession>A0ABW9ZI44</accession>
<sequence length="323" mass="35572">MTSASGTIVVFGGSGFIGSHLIRTLLARGAEKIVSVDRRAPKTRINDVNYIDADVRDLSAFDVSGPVSTIYNLAAVHTTPGHPTHEYYETNIAGASQITAFARRKGVREIVFTSSISVYGPGEETKSESSVPAPESAYGWSKWLAEGIHRDWLAEAADRRLVICRPAVIFGPGEGGNFTRLAKLMKKGLFVYPGRRDTIKACFYVDDLIDALLYAKDLGRPYVLFNGCYSDRYTLEQIVDTFRSQHFPKVRTVMIPLWVVLGAAKALRPFSMLGLGIHPDRVMKLVRSTDVVPNWLEAEGKAARGRLPSAFERWSSGSHGSFV</sequence>
<evidence type="ECO:0000313" key="3">
    <source>
        <dbReference type="Proteomes" id="UP000541347"/>
    </source>
</evidence>
<reference evidence="2 3" key="1">
    <citation type="submission" date="2020-01" db="EMBL/GenBank/DDBJ databases">
        <authorList>
            <person name="Peng S.Y."/>
            <person name="Li J."/>
            <person name="Wang M."/>
            <person name="Wang L."/>
            <person name="Wang C.Q."/>
            <person name="Wang J.R."/>
        </authorList>
    </citation>
    <scope>NUCLEOTIDE SEQUENCE [LARGE SCALE GENOMIC DNA]</scope>
    <source>
        <strain evidence="2 3">XCT-34</strain>
    </source>
</reference>
<dbReference type="InterPro" id="IPR001509">
    <property type="entry name" value="Epimerase_deHydtase"/>
</dbReference>
<comment type="caution">
    <text evidence="2">The sequence shown here is derived from an EMBL/GenBank/DDBJ whole genome shotgun (WGS) entry which is preliminary data.</text>
</comment>
<dbReference type="SUPFAM" id="SSF51735">
    <property type="entry name" value="NAD(P)-binding Rossmann-fold domains"/>
    <property type="match status" value="1"/>
</dbReference>
<gene>
    <name evidence="2" type="ORF">GWI71_01705</name>
</gene>
<evidence type="ECO:0000313" key="2">
    <source>
        <dbReference type="EMBL" id="NBN62385.1"/>
    </source>
</evidence>